<evidence type="ECO:0000313" key="3">
    <source>
        <dbReference type="EMBL" id="NEY18787.1"/>
    </source>
</evidence>
<comment type="caution">
    <text evidence="2">The sequence shown here is derived from an EMBL/GenBank/DDBJ whole genome shotgun (WGS) entry which is preliminary data.</text>
</comment>
<feature type="transmembrane region" description="Helical" evidence="1">
    <location>
        <begin position="34"/>
        <end position="54"/>
    </location>
</feature>
<organism evidence="2 4">
    <name type="scientific">Heyndrickxia ginsengihumi</name>
    <dbReference type="NCBI Taxonomy" id="363870"/>
    <lineage>
        <taxon>Bacteria</taxon>
        <taxon>Bacillati</taxon>
        <taxon>Bacillota</taxon>
        <taxon>Bacilli</taxon>
        <taxon>Bacillales</taxon>
        <taxon>Bacillaceae</taxon>
        <taxon>Heyndrickxia</taxon>
    </lineage>
</organism>
<dbReference type="Proteomes" id="UP000476934">
    <property type="component" value="Unassembled WGS sequence"/>
</dbReference>
<evidence type="ECO:0000313" key="4">
    <source>
        <dbReference type="Proteomes" id="UP000030588"/>
    </source>
</evidence>
<keyword evidence="1" id="KW-0812">Transmembrane</keyword>
<evidence type="ECO:0000256" key="1">
    <source>
        <dbReference type="SAM" id="Phobius"/>
    </source>
</evidence>
<reference evidence="3 5" key="3">
    <citation type="submission" date="2020-03" db="EMBL/GenBank/DDBJ databases">
        <title>Bacillus aquiflavi sp. nov., isolated from yellow water of strong flavor Chinese baijiu in Yibin region of China.</title>
        <authorList>
            <person name="Xie J."/>
        </authorList>
    </citation>
    <scope>NUCLEOTIDE SEQUENCE [LARGE SCALE GENOMIC DNA]</scope>
    <source>
        <strain evidence="3 5">Gsoil 114</strain>
    </source>
</reference>
<keyword evidence="5" id="KW-1185">Reference proteome</keyword>
<reference evidence="3" key="2">
    <citation type="submission" date="2020-02" db="EMBL/GenBank/DDBJ databases">
        <authorList>
            <person name="Feng H."/>
        </authorList>
    </citation>
    <scope>NUCLEOTIDE SEQUENCE [LARGE SCALE GENOMIC DNA]</scope>
    <source>
        <strain evidence="3">Gsoil 114</strain>
    </source>
</reference>
<sequence length="155" mass="17864">MDHLKALAIKFISSFVILYIILGIFFGMSFGQVLFISAILGIVSYLVGDLMILPSTNNTFATWSDFGLAFVTVWMISKSLNLYYFNFEGMIFESLISAAAIAAFELFFHRYLLSHVMNRHERENPIRKYEYELETTEELTPKTSDLKKDEDETDL</sequence>
<dbReference type="AlphaFoldDB" id="A0A0A6V9G1"/>
<name>A0A0A6V9G1_9BACI</name>
<gene>
    <name evidence="3" type="ORF">G4D61_02245</name>
    <name evidence="2" type="ORF">NG54_17025</name>
</gene>
<feature type="transmembrane region" description="Helical" evidence="1">
    <location>
        <begin position="7"/>
        <end position="28"/>
    </location>
</feature>
<dbReference type="Proteomes" id="UP000030588">
    <property type="component" value="Unassembled WGS sequence"/>
</dbReference>
<dbReference type="RefSeq" id="WP_025730985.1">
    <property type="nucleotide sequence ID" value="NZ_JAAIWK010000002.1"/>
</dbReference>
<dbReference type="OrthoDB" id="2111682at2"/>
<dbReference type="InterPro" id="IPR019649">
    <property type="entry name" value="DUF2512"/>
</dbReference>
<dbReference type="STRING" id="363870.NG54_17025"/>
<evidence type="ECO:0000313" key="2">
    <source>
        <dbReference type="EMBL" id="KHD84216.1"/>
    </source>
</evidence>
<keyword evidence="1" id="KW-0472">Membrane</keyword>
<reference evidence="2 4" key="1">
    <citation type="submission" date="2014-10" db="EMBL/GenBank/DDBJ databases">
        <title>Draft genome of phytase producing Bacillus ginsengihumi strain M2.11.</title>
        <authorList>
            <person name="Toymentseva A."/>
            <person name="Boulygina E.A."/>
            <person name="Kazakov S.V."/>
            <person name="Kayumov I."/>
            <person name="Suleimanova A.D."/>
            <person name="Mardanova A.M."/>
            <person name="Maria S.N."/>
            <person name="Sergey M.Y."/>
            <person name="Sharipova M.R."/>
        </authorList>
    </citation>
    <scope>NUCLEOTIDE SEQUENCE [LARGE SCALE GENOMIC DNA]</scope>
    <source>
        <strain evidence="2 4">M2.11</strain>
    </source>
</reference>
<protein>
    <submittedName>
        <fullName evidence="3">YndM family protein</fullName>
    </submittedName>
</protein>
<feature type="transmembrane region" description="Helical" evidence="1">
    <location>
        <begin position="91"/>
        <end position="113"/>
    </location>
</feature>
<keyword evidence="1" id="KW-1133">Transmembrane helix</keyword>
<accession>A0A0A6V9G1</accession>
<proteinExistence type="predicted"/>
<dbReference type="Pfam" id="PF10710">
    <property type="entry name" value="DUF2512"/>
    <property type="match status" value="1"/>
</dbReference>
<dbReference type="EMBL" id="JRUN01000084">
    <property type="protein sequence ID" value="KHD84216.1"/>
    <property type="molecule type" value="Genomic_DNA"/>
</dbReference>
<evidence type="ECO:0000313" key="5">
    <source>
        <dbReference type="Proteomes" id="UP000476934"/>
    </source>
</evidence>
<dbReference type="EMBL" id="JAAIWK010000002">
    <property type="protein sequence ID" value="NEY18787.1"/>
    <property type="molecule type" value="Genomic_DNA"/>
</dbReference>